<keyword evidence="1" id="KW-1133">Transmembrane helix</keyword>
<dbReference type="AlphaFoldDB" id="A0AA48HN31"/>
<evidence type="ECO:0000313" key="3">
    <source>
        <dbReference type="Proteomes" id="UP001333710"/>
    </source>
</evidence>
<feature type="transmembrane region" description="Helical" evidence="1">
    <location>
        <begin position="75"/>
        <end position="97"/>
    </location>
</feature>
<feature type="transmembrane region" description="Helical" evidence="1">
    <location>
        <begin position="20"/>
        <end position="42"/>
    </location>
</feature>
<keyword evidence="3" id="KW-1185">Reference proteome</keyword>
<proteinExistence type="predicted"/>
<dbReference type="EMBL" id="AP027272">
    <property type="protein sequence ID" value="BDX08244.1"/>
    <property type="molecule type" value="Genomic_DNA"/>
</dbReference>
<keyword evidence="1" id="KW-0472">Membrane</keyword>
<keyword evidence="1" id="KW-0812">Transmembrane</keyword>
<evidence type="ECO:0000256" key="1">
    <source>
        <dbReference type="SAM" id="Phobius"/>
    </source>
</evidence>
<dbReference type="KEGG" id="pmaw:MACH26_37650"/>
<organism evidence="2 3">
    <name type="scientific">Planctobacterium marinum</name>
    <dbReference type="NCBI Taxonomy" id="1631968"/>
    <lineage>
        <taxon>Bacteria</taxon>
        <taxon>Pseudomonadati</taxon>
        <taxon>Pseudomonadota</taxon>
        <taxon>Gammaproteobacteria</taxon>
        <taxon>Alteromonadales</taxon>
        <taxon>Alteromonadaceae</taxon>
        <taxon>Planctobacterium</taxon>
    </lineage>
</organism>
<gene>
    <name evidence="2" type="ORF">MACH26_37650</name>
</gene>
<feature type="transmembrane region" description="Helical" evidence="1">
    <location>
        <begin position="154"/>
        <end position="179"/>
    </location>
</feature>
<accession>A0AA48HN31</accession>
<reference evidence="2" key="1">
    <citation type="submission" date="2023-01" db="EMBL/GenBank/DDBJ databases">
        <title>Complete genome sequence of Planctobacterium marinum strain Dej080120_11.</title>
        <authorList>
            <person name="Ueki S."/>
            <person name="Maruyama F."/>
        </authorList>
    </citation>
    <scope>NUCLEOTIDE SEQUENCE</scope>
    <source>
        <strain evidence="2">Dej080120_11</strain>
    </source>
</reference>
<sequence length="356" mass="40044">MQVEQELLDKVEAKLNRQNALKAALLVPFWCLPLLVTWYWVFHNYGKAVPMFLLASGIIIGLAIRFHGRGFIGTFSLIALIAHLLLVAAATLSGLLLGKGETIWAVILLGLYIGGAWLASFLARIQIPFLEQRAYFLLAEKTQHPSAKRWRNKWFLALPSMCILSASLLFITMIGLYSLDEYNRGLAPYVAEQKAQDTLQKRAINVTPASLDKLSTKEALRHVYAYSGGELISASGHFIHTYPLSNYKAQTILKYLIEHRDNVRAKFLLGLLTEKEHGQALIEEAADAGDIYAKIHLAAQFACYDKPEIARDLLNRLRKTTRETHPRGRINRILSIGFGQFCAEKDYSPVSIEYVL</sequence>
<feature type="transmembrane region" description="Helical" evidence="1">
    <location>
        <begin position="103"/>
        <end position="123"/>
    </location>
</feature>
<protein>
    <submittedName>
        <fullName evidence="2">Uncharacterized protein</fullName>
    </submittedName>
</protein>
<feature type="transmembrane region" description="Helical" evidence="1">
    <location>
        <begin position="48"/>
        <end position="68"/>
    </location>
</feature>
<dbReference type="Proteomes" id="UP001333710">
    <property type="component" value="Chromosome"/>
</dbReference>
<name>A0AA48HN31_9ALTE</name>
<evidence type="ECO:0000313" key="2">
    <source>
        <dbReference type="EMBL" id="BDX08244.1"/>
    </source>
</evidence>